<evidence type="ECO:0000313" key="6">
    <source>
        <dbReference type="Proteomes" id="UP000187209"/>
    </source>
</evidence>
<gene>
    <name evidence="5" type="ORF">SteCoe_20593</name>
</gene>
<name>A0A1R2BRS0_9CILI</name>
<dbReference type="Gene3D" id="3.90.1720.30">
    <property type="entry name" value="PPPDE domains"/>
    <property type="match status" value="1"/>
</dbReference>
<accession>A0A1R2BRS0</accession>
<dbReference type="SMART" id="SM01179">
    <property type="entry name" value="DUF862"/>
    <property type="match status" value="1"/>
</dbReference>
<dbReference type="GO" id="GO:0006508">
    <property type="term" value="P:proteolysis"/>
    <property type="evidence" value="ECO:0007669"/>
    <property type="project" value="UniProtKB-KW"/>
</dbReference>
<keyword evidence="6" id="KW-1185">Reference proteome</keyword>
<evidence type="ECO:0000256" key="1">
    <source>
        <dbReference type="ARBA" id="ARBA00008140"/>
    </source>
</evidence>
<dbReference type="PANTHER" id="PTHR12378">
    <property type="entry name" value="DESUMOYLATING ISOPEPTIDASE"/>
    <property type="match status" value="1"/>
</dbReference>
<dbReference type="AlphaFoldDB" id="A0A1R2BRS0"/>
<dbReference type="InterPro" id="IPR042266">
    <property type="entry name" value="PPPDE_sf"/>
</dbReference>
<feature type="domain" description="PPPDE" evidence="4">
    <location>
        <begin position="2"/>
        <end position="142"/>
    </location>
</feature>
<dbReference type="PANTHER" id="PTHR12378:SF7">
    <property type="entry name" value="DESUMOYLATING ISOPEPTIDASE 1"/>
    <property type="match status" value="1"/>
</dbReference>
<dbReference type="Pfam" id="PF05903">
    <property type="entry name" value="Peptidase_C97"/>
    <property type="match status" value="1"/>
</dbReference>
<sequence>MAEVTLQVYDISQGMAKVLSPMFIGKQIDGIWHTSIVVFGKEYYFGGGICCDVPLTTPFGMPVQKISMGFTRKSQEDLMKFFNCVTHRFTVDSYHIVDHNCNNFTDEVLRYLLDKRIPENISGLPRELLNTPIGQQFAPMINSMMNMKNTMFPTTIVTDPFADYVSHEVFFPEMKKIDSYPVFDEFVKNGGLVGYWDPRIDECSELVEIVGGLKCRVGFCDVLRSFFLAPEQKIPCFRAYAIGGDLLCEYDFETFKNSVEEINELMNIS</sequence>
<dbReference type="GO" id="GO:0008233">
    <property type="term" value="F:peptidase activity"/>
    <property type="evidence" value="ECO:0007669"/>
    <property type="project" value="UniProtKB-KW"/>
</dbReference>
<dbReference type="OrthoDB" id="21221at2759"/>
<dbReference type="InterPro" id="IPR008580">
    <property type="entry name" value="PPPDE_dom"/>
</dbReference>
<organism evidence="5 6">
    <name type="scientific">Stentor coeruleus</name>
    <dbReference type="NCBI Taxonomy" id="5963"/>
    <lineage>
        <taxon>Eukaryota</taxon>
        <taxon>Sar</taxon>
        <taxon>Alveolata</taxon>
        <taxon>Ciliophora</taxon>
        <taxon>Postciliodesmatophora</taxon>
        <taxon>Heterotrichea</taxon>
        <taxon>Heterotrichida</taxon>
        <taxon>Stentoridae</taxon>
        <taxon>Stentor</taxon>
    </lineage>
</organism>
<comment type="caution">
    <text evidence="5">The sequence shown here is derived from an EMBL/GenBank/DDBJ whole genome shotgun (WGS) entry which is preliminary data.</text>
</comment>
<evidence type="ECO:0000256" key="2">
    <source>
        <dbReference type="ARBA" id="ARBA00022670"/>
    </source>
</evidence>
<protein>
    <recommendedName>
        <fullName evidence="4">PPPDE domain-containing protein</fullName>
    </recommendedName>
</protein>
<dbReference type="GO" id="GO:0070646">
    <property type="term" value="P:protein modification by small protein removal"/>
    <property type="evidence" value="ECO:0007669"/>
    <property type="project" value="TreeGrafter"/>
</dbReference>
<dbReference type="Proteomes" id="UP000187209">
    <property type="component" value="Unassembled WGS sequence"/>
</dbReference>
<evidence type="ECO:0000256" key="3">
    <source>
        <dbReference type="ARBA" id="ARBA00022801"/>
    </source>
</evidence>
<comment type="similarity">
    <text evidence="1">Belongs to the DeSI family.</text>
</comment>
<proteinExistence type="inferred from homology"/>
<dbReference type="PROSITE" id="PS51858">
    <property type="entry name" value="PPPDE"/>
    <property type="match status" value="1"/>
</dbReference>
<keyword evidence="3" id="KW-0378">Hydrolase</keyword>
<dbReference type="EMBL" id="MPUH01000473">
    <property type="protein sequence ID" value="OMJ79391.1"/>
    <property type="molecule type" value="Genomic_DNA"/>
</dbReference>
<evidence type="ECO:0000313" key="5">
    <source>
        <dbReference type="EMBL" id="OMJ79391.1"/>
    </source>
</evidence>
<reference evidence="5 6" key="1">
    <citation type="submission" date="2016-11" db="EMBL/GenBank/DDBJ databases">
        <title>The macronuclear genome of Stentor coeruleus: a giant cell with tiny introns.</title>
        <authorList>
            <person name="Slabodnick M."/>
            <person name="Ruby J.G."/>
            <person name="Reiff S.B."/>
            <person name="Swart E.C."/>
            <person name="Gosai S."/>
            <person name="Prabakaran S."/>
            <person name="Witkowska E."/>
            <person name="Larue G.E."/>
            <person name="Fisher S."/>
            <person name="Freeman R.M."/>
            <person name="Gunawardena J."/>
            <person name="Chu W."/>
            <person name="Stover N.A."/>
            <person name="Gregory B.D."/>
            <person name="Nowacki M."/>
            <person name="Derisi J."/>
            <person name="Roy S.W."/>
            <person name="Marshall W.F."/>
            <person name="Sood P."/>
        </authorList>
    </citation>
    <scope>NUCLEOTIDE SEQUENCE [LARGE SCALE GENOMIC DNA]</scope>
    <source>
        <strain evidence="5">WM001</strain>
    </source>
</reference>
<evidence type="ECO:0000259" key="4">
    <source>
        <dbReference type="PROSITE" id="PS51858"/>
    </source>
</evidence>
<keyword evidence="2" id="KW-0645">Protease</keyword>